<accession>A0A9E2W920</accession>
<reference evidence="4" key="1">
    <citation type="submission" date="2021-06" db="EMBL/GenBank/DDBJ databases">
        <authorList>
            <person name="Huq M.A."/>
        </authorList>
    </citation>
    <scope>NUCLEOTIDE SEQUENCE</scope>
    <source>
        <strain evidence="4">MAH-26</strain>
    </source>
</reference>
<keyword evidence="5" id="KW-1185">Reference proteome</keyword>
<protein>
    <submittedName>
        <fullName evidence="4">CBS domain-containing protein</fullName>
    </submittedName>
</protein>
<dbReference type="InterPro" id="IPR051257">
    <property type="entry name" value="Diverse_CBS-Domain"/>
</dbReference>
<feature type="domain" description="CBS" evidence="3">
    <location>
        <begin position="11"/>
        <end position="67"/>
    </location>
</feature>
<evidence type="ECO:0000256" key="2">
    <source>
        <dbReference type="PROSITE-ProRule" id="PRU00703"/>
    </source>
</evidence>
<proteinExistence type="predicted"/>
<feature type="domain" description="CBS" evidence="3">
    <location>
        <begin position="85"/>
        <end position="139"/>
    </location>
</feature>
<gene>
    <name evidence="4" type="ORF">KTO63_19685</name>
</gene>
<comment type="caution">
    <text evidence="4">The sequence shown here is derived from an EMBL/GenBank/DDBJ whole genome shotgun (WGS) entry which is preliminary data.</text>
</comment>
<dbReference type="Pfam" id="PF00571">
    <property type="entry name" value="CBS"/>
    <property type="match status" value="2"/>
</dbReference>
<evidence type="ECO:0000256" key="1">
    <source>
        <dbReference type="ARBA" id="ARBA00023122"/>
    </source>
</evidence>
<sequence length="139" mass="15591">MKKRTPVAKIMTSDVISVDICESLKNVDRIMHDRHIRHLPVISHGKLAGIISHTDIMRLSFGSLFDGQQSSDEAIFEMLKLEQVMVSNPKTVAPTESIKDVAEFLTKAEFHALPVVEDGKLLGIVTTTDVIRYLVDQYE</sequence>
<dbReference type="InterPro" id="IPR000644">
    <property type="entry name" value="CBS_dom"/>
</dbReference>
<dbReference type="PROSITE" id="PS51371">
    <property type="entry name" value="CBS"/>
    <property type="match status" value="2"/>
</dbReference>
<organism evidence="4 5">
    <name type="scientific">Pinibacter aurantiacus</name>
    <dbReference type="NCBI Taxonomy" id="2851599"/>
    <lineage>
        <taxon>Bacteria</taxon>
        <taxon>Pseudomonadati</taxon>
        <taxon>Bacteroidota</taxon>
        <taxon>Chitinophagia</taxon>
        <taxon>Chitinophagales</taxon>
        <taxon>Chitinophagaceae</taxon>
        <taxon>Pinibacter</taxon>
    </lineage>
</organism>
<dbReference type="Proteomes" id="UP000812270">
    <property type="component" value="Unassembled WGS sequence"/>
</dbReference>
<evidence type="ECO:0000313" key="4">
    <source>
        <dbReference type="EMBL" id="MBV4359401.1"/>
    </source>
</evidence>
<evidence type="ECO:0000259" key="3">
    <source>
        <dbReference type="PROSITE" id="PS51371"/>
    </source>
</evidence>
<dbReference type="SMART" id="SM00116">
    <property type="entry name" value="CBS"/>
    <property type="match status" value="2"/>
</dbReference>
<dbReference type="RefSeq" id="WP_217793524.1">
    <property type="nucleotide sequence ID" value="NZ_JAHSPG010000015.1"/>
</dbReference>
<dbReference type="AlphaFoldDB" id="A0A9E2W920"/>
<evidence type="ECO:0000313" key="5">
    <source>
        <dbReference type="Proteomes" id="UP000812270"/>
    </source>
</evidence>
<dbReference type="PANTHER" id="PTHR43080:SF2">
    <property type="entry name" value="CBS DOMAIN-CONTAINING PROTEIN"/>
    <property type="match status" value="1"/>
</dbReference>
<keyword evidence="1 2" id="KW-0129">CBS domain</keyword>
<dbReference type="PANTHER" id="PTHR43080">
    <property type="entry name" value="CBS DOMAIN-CONTAINING PROTEIN CBSX3, MITOCHONDRIAL"/>
    <property type="match status" value="1"/>
</dbReference>
<dbReference type="EMBL" id="JAHSPG010000015">
    <property type="protein sequence ID" value="MBV4359401.1"/>
    <property type="molecule type" value="Genomic_DNA"/>
</dbReference>
<name>A0A9E2W920_9BACT</name>